<dbReference type="GO" id="GO:0003872">
    <property type="term" value="F:6-phosphofructokinase activity"/>
    <property type="evidence" value="ECO:0007669"/>
    <property type="project" value="UniProtKB-UniRule"/>
</dbReference>
<keyword evidence="6 15" id="KW-0021">Allosteric enzyme</keyword>
<evidence type="ECO:0000256" key="6">
    <source>
        <dbReference type="ARBA" id="ARBA00022533"/>
    </source>
</evidence>
<dbReference type="FunFam" id="3.40.50.450:FF:000001">
    <property type="entry name" value="ATP-dependent 6-phosphofructokinase"/>
    <property type="match status" value="1"/>
</dbReference>
<organism evidence="17 18">
    <name type="scientific">Sporosarcina ureilytica</name>
    <dbReference type="NCBI Taxonomy" id="298596"/>
    <lineage>
        <taxon>Bacteria</taxon>
        <taxon>Bacillati</taxon>
        <taxon>Bacillota</taxon>
        <taxon>Bacilli</taxon>
        <taxon>Bacillales</taxon>
        <taxon>Caryophanaceae</taxon>
        <taxon>Sporosarcina</taxon>
    </lineage>
</organism>
<dbReference type="GO" id="GO:0006002">
    <property type="term" value="P:fructose 6-phosphate metabolic process"/>
    <property type="evidence" value="ECO:0007669"/>
    <property type="project" value="UniProtKB-UniRule"/>
</dbReference>
<name>A0A1D8JEW3_9BACL</name>
<evidence type="ECO:0000256" key="10">
    <source>
        <dbReference type="ARBA" id="ARBA00022777"/>
    </source>
</evidence>
<comment type="subunit">
    <text evidence="15">Homotetramer.</text>
</comment>
<evidence type="ECO:0000256" key="8">
    <source>
        <dbReference type="ARBA" id="ARBA00022723"/>
    </source>
</evidence>
<dbReference type="PANTHER" id="PTHR13697:SF4">
    <property type="entry name" value="ATP-DEPENDENT 6-PHOSPHOFRUCTOKINASE"/>
    <property type="match status" value="1"/>
</dbReference>
<evidence type="ECO:0000256" key="2">
    <source>
        <dbReference type="ARBA" id="ARBA00002659"/>
    </source>
</evidence>
<dbReference type="GO" id="GO:0016208">
    <property type="term" value="F:AMP binding"/>
    <property type="evidence" value="ECO:0007669"/>
    <property type="project" value="TreeGrafter"/>
</dbReference>
<dbReference type="InterPro" id="IPR035966">
    <property type="entry name" value="PKF_sf"/>
</dbReference>
<feature type="binding site" description="in other chain" evidence="15">
    <location>
        <begin position="175"/>
        <end position="177"/>
    </location>
    <ligand>
        <name>substrate</name>
        <note>ligand shared between dimeric partners</note>
    </ligand>
</feature>
<feature type="binding site" evidence="15">
    <location>
        <begin position="108"/>
        <end position="111"/>
    </location>
    <ligand>
        <name>ATP</name>
        <dbReference type="ChEBI" id="CHEBI:30616"/>
    </ligand>
</feature>
<dbReference type="NCBIfam" id="TIGR02482">
    <property type="entry name" value="PFKA_ATP"/>
    <property type="match status" value="1"/>
</dbReference>
<dbReference type="GO" id="GO:0061621">
    <property type="term" value="P:canonical glycolysis"/>
    <property type="evidence" value="ECO:0007669"/>
    <property type="project" value="TreeGrafter"/>
</dbReference>
<gene>
    <name evidence="15" type="primary">pfkA</name>
    <name evidence="17" type="ORF">BI350_06550</name>
</gene>
<comment type="subcellular location">
    <subcellularLocation>
        <location evidence="3 15">Cytoplasm</location>
    </subcellularLocation>
</comment>
<accession>A0A1D8JEW3</accession>
<dbReference type="InterPro" id="IPR012003">
    <property type="entry name" value="ATP_PFK_prok-type"/>
</dbReference>
<dbReference type="SUPFAM" id="SSF53784">
    <property type="entry name" value="Phosphofructokinase"/>
    <property type="match status" value="1"/>
</dbReference>
<evidence type="ECO:0000256" key="1">
    <source>
        <dbReference type="ARBA" id="ARBA00001946"/>
    </source>
</evidence>
<dbReference type="GO" id="GO:0048029">
    <property type="term" value="F:monosaccharide binding"/>
    <property type="evidence" value="ECO:0007669"/>
    <property type="project" value="TreeGrafter"/>
</dbReference>
<dbReference type="EMBL" id="CP017560">
    <property type="protein sequence ID" value="AOV07233.1"/>
    <property type="molecule type" value="Genomic_DNA"/>
</dbReference>
<dbReference type="PRINTS" id="PR00476">
    <property type="entry name" value="PHFRCTKINASE"/>
</dbReference>
<evidence type="ECO:0000256" key="14">
    <source>
        <dbReference type="ARBA" id="ARBA00048070"/>
    </source>
</evidence>
<evidence type="ECO:0000256" key="13">
    <source>
        <dbReference type="ARBA" id="ARBA00023152"/>
    </source>
</evidence>
<feature type="binding site" description="in other chain" evidence="15">
    <location>
        <begin position="131"/>
        <end position="133"/>
    </location>
    <ligand>
        <name>substrate</name>
        <note>ligand shared between dimeric partners</note>
    </ligand>
</feature>
<keyword evidence="11 15" id="KW-0067">ATP-binding</keyword>
<keyword evidence="5 15" id="KW-0963">Cytoplasm</keyword>
<keyword evidence="7 15" id="KW-0808">Transferase</keyword>
<keyword evidence="18" id="KW-1185">Reference proteome</keyword>
<dbReference type="GO" id="GO:0005945">
    <property type="term" value="C:6-phosphofructokinase complex"/>
    <property type="evidence" value="ECO:0007669"/>
    <property type="project" value="TreeGrafter"/>
</dbReference>
<dbReference type="GO" id="GO:0030388">
    <property type="term" value="P:fructose 1,6-bisphosphate metabolic process"/>
    <property type="evidence" value="ECO:0007669"/>
    <property type="project" value="TreeGrafter"/>
</dbReference>
<dbReference type="Gene3D" id="3.40.50.460">
    <property type="entry name" value="Phosphofructokinase domain"/>
    <property type="match status" value="1"/>
</dbReference>
<evidence type="ECO:0000313" key="18">
    <source>
        <dbReference type="Proteomes" id="UP000185746"/>
    </source>
</evidence>
<feature type="binding site" description="in other chain" evidence="15">
    <location>
        <begin position="191"/>
        <end position="193"/>
    </location>
    <ligand>
        <name>ADP</name>
        <dbReference type="ChEBI" id="CHEBI:456216"/>
        <note>allosteric activator; ligand shared between dimeric partners</note>
    </ligand>
</feature>
<dbReference type="FunFam" id="3.40.50.460:FF:000002">
    <property type="entry name" value="ATP-dependent 6-phosphofructokinase"/>
    <property type="match status" value="1"/>
</dbReference>
<dbReference type="PANTHER" id="PTHR13697">
    <property type="entry name" value="PHOSPHOFRUCTOKINASE"/>
    <property type="match status" value="1"/>
</dbReference>
<feature type="binding site" description="in other chain" evidence="15">
    <location>
        <begin position="255"/>
        <end position="258"/>
    </location>
    <ligand>
        <name>substrate</name>
        <note>ligand shared between dimeric partners</note>
    </ligand>
</feature>
<dbReference type="EC" id="2.7.1.11" evidence="15"/>
<keyword evidence="12 15" id="KW-0460">Magnesium</keyword>
<feature type="binding site" evidence="15">
    <location>
        <position position="249"/>
    </location>
    <ligand>
        <name>substrate</name>
        <note>ligand shared between dimeric partners</note>
    </ligand>
</feature>
<comment type="pathway">
    <text evidence="4 15">Carbohydrate degradation; glycolysis; D-glyceraldehyde 3-phosphate and glycerone phosphate from D-glucose: step 3/4.</text>
</comment>
<dbReference type="GO" id="GO:0046872">
    <property type="term" value="F:metal ion binding"/>
    <property type="evidence" value="ECO:0007669"/>
    <property type="project" value="UniProtKB-KW"/>
</dbReference>
<keyword evidence="13 15" id="KW-0324">Glycolysis</keyword>
<comment type="function">
    <text evidence="2 15">Catalyzes the phosphorylation of D-fructose 6-phosphate to fructose 1,6-bisphosphate by ATP, the first committing step of glycolysis.</text>
</comment>
<feature type="binding site" evidence="15">
    <location>
        <position position="109"/>
    </location>
    <ligand>
        <name>Mg(2+)</name>
        <dbReference type="ChEBI" id="CHEBI:18420"/>
        <note>catalytic</note>
    </ligand>
</feature>
<protein>
    <recommendedName>
        <fullName evidence="15">ATP-dependent 6-phosphofructokinase</fullName>
        <shortName evidence="15">ATP-PFK</shortName>
        <shortName evidence="15">Phosphofructokinase</shortName>
        <ecNumber evidence="15">2.7.1.11</ecNumber>
    </recommendedName>
    <alternativeName>
        <fullName evidence="15">Phosphohexokinase</fullName>
    </alternativeName>
</protein>
<evidence type="ECO:0000313" key="17">
    <source>
        <dbReference type="EMBL" id="AOV07233.1"/>
    </source>
</evidence>
<evidence type="ECO:0000256" key="5">
    <source>
        <dbReference type="ARBA" id="ARBA00022490"/>
    </source>
</evidence>
<comment type="similarity">
    <text evidence="15">Belongs to the phosphofructokinase type A (PFKA) family. ATP-dependent PFK group I subfamily. Prokaryotic clade 'B1' sub-subfamily.</text>
</comment>
<dbReference type="Pfam" id="PF00365">
    <property type="entry name" value="PFK"/>
    <property type="match status" value="1"/>
</dbReference>
<feature type="binding site" description="in other chain" evidence="15">
    <location>
        <position position="228"/>
    </location>
    <ligand>
        <name>substrate</name>
        <note>ligand shared between dimeric partners</note>
    </ligand>
</feature>
<proteinExistence type="inferred from homology"/>
<evidence type="ECO:0000256" key="12">
    <source>
        <dbReference type="ARBA" id="ARBA00022842"/>
    </source>
</evidence>
<feature type="binding site" evidence="15">
    <location>
        <begin position="27"/>
        <end position="31"/>
    </location>
    <ligand>
        <name>ADP</name>
        <dbReference type="ChEBI" id="CHEBI:456216"/>
        <note>allosteric activator; ligand shared between dimeric partners</note>
    </ligand>
</feature>
<feature type="binding site" evidence="15">
    <location>
        <position position="168"/>
    </location>
    <ligand>
        <name>substrate</name>
        <note>ligand shared between dimeric partners</note>
    </ligand>
</feature>
<dbReference type="PROSITE" id="PS00433">
    <property type="entry name" value="PHOSPHOFRUCTOKINASE"/>
    <property type="match status" value="1"/>
</dbReference>
<reference evidence="17 18" key="1">
    <citation type="submission" date="2016-09" db="EMBL/GenBank/DDBJ databases">
        <title>Complete genome sequence of the Lysinibacillus sphaericus LMG 22257, a specie of Bacillus with ureolytic activity that can effectively biodeposit calcium carbonate.</title>
        <authorList>
            <person name="Yan W."/>
        </authorList>
    </citation>
    <scope>NUCLEOTIDE SEQUENCE [LARGE SCALE GENOMIC DNA]</scope>
    <source>
        <strain evidence="17 18">LMG 22257</strain>
    </source>
</reference>
<keyword evidence="9 15" id="KW-0547">Nucleotide-binding</keyword>
<dbReference type="PIRSF" id="PIRSF000532">
    <property type="entry name" value="ATP_PFK_prok"/>
    <property type="match status" value="1"/>
</dbReference>
<dbReference type="InterPro" id="IPR012828">
    <property type="entry name" value="PFKA_ATP_prok"/>
</dbReference>
<dbReference type="InterPro" id="IPR000023">
    <property type="entry name" value="Phosphofructokinase_dom"/>
</dbReference>
<dbReference type="GO" id="GO:0005524">
    <property type="term" value="F:ATP binding"/>
    <property type="evidence" value="ECO:0007669"/>
    <property type="project" value="UniProtKB-UniRule"/>
</dbReference>
<feature type="domain" description="Phosphofructokinase" evidence="16">
    <location>
        <begin position="9"/>
        <end position="281"/>
    </location>
</feature>
<comment type="cofactor">
    <cofactor evidence="1 15">
        <name>Mg(2+)</name>
        <dbReference type="ChEBI" id="CHEBI:18420"/>
    </cofactor>
</comment>
<evidence type="ECO:0000256" key="11">
    <source>
        <dbReference type="ARBA" id="ARBA00022840"/>
    </source>
</evidence>
<dbReference type="GO" id="GO:0042802">
    <property type="term" value="F:identical protein binding"/>
    <property type="evidence" value="ECO:0007669"/>
    <property type="project" value="TreeGrafter"/>
</dbReference>
<evidence type="ECO:0000256" key="4">
    <source>
        <dbReference type="ARBA" id="ARBA00004679"/>
    </source>
</evidence>
<dbReference type="UniPathway" id="UPA00109">
    <property type="reaction ID" value="UER00182"/>
</dbReference>
<evidence type="ECO:0000256" key="15">
    <source>
        <dbReference type="HAMAP-Rule" id="MF_00339"/>
    </source>
</evidence>
<comment type="catalytic activity">
    <reaction evidence="14 15">
        <text>beta-D-fructose 6-phosphate + ATP = beta-D-fructose 1,6-bisphosphate + ADP + H(+)</text>
        <dbReference type="Rhea" id="RHEA:16109"/>
        <dbReference type="ChEBI" id="CHEBI:15378"/>
        <dbReference type="ChEBI" id="CHEBI:30616"/>
        <dbReference type="ChEBI" id="CHEBI:32966"/>
        <dbReference type="ChEBI" id="CHEBI:57634"/>
        <dbReference type="ChEBI" id="CHEBI:456216"/>
        <dbReference type="EC" id="2.7.1.11"/>
    </reaction>
</comment>
<feature type="binding site" description="in other chain" evidence="15">
    <location>
        <position position="217"/>
    </location>
    <ligand>
        <name>ADP</name>
        <dbReference type="ChEBI" id="CHEBI:456216"/>
        <note>allosteric activator; ligand shared between dimeric partners</note>
    </ligand>
</feature>
<evidence type="ECO:0000256" key="9">
    <source>
        <dbReference type="ARBA" id="ARBA00022741"/>
    </source>
</evidence>
<evidence type="ECO:0000256" key="3">
    <source>
        <dbReference type="ARBA" id="ARBA00004496"/>
    </source>
</evidence>
<dbReference type="Proteomes" id="UP000185746">
    <property type="component" value="Chromosome"/>
</dbReference>
<dbReference type="KEGG" id="surl:BI350_06550"/>
<dbReference type="InterPro" id="IPR015912">
    <property type="entry name" value="Phosphofructokinase_CS"/>
</dbReference>
<sequence>MRIGEIIVKIAVLTSGGDAPGMNAAVRAVVRKAIYEGFEVAGIYNGYQGLIDGKIEKMELGTVGDIIHRGGTMLRSARCPEFRVPEGREKALDQLKKHQIEGIVVIGGDGSFRGAYELTKLGIPCVCVPATIDNDIKGTDFTIGFDTALNTVIDAIDKIRDTATSHERTFIIEVMGRDAGDLALWAGLAGGAETILIPEEKAEIPDIIERLESGAGRGKKHSIIVVAEGVMSANDLATVLEIQANIETRVSVLGHIQRGGSPSGRDRVIASQFGARAVEVLKEGRGGVAIGIQNHKVVDYDLQCVFEGSEQLDVSMYHLSKQLSI</sequence>
<comment type="caution">
    <text evidence="15">Lacks conserved residue(s) required for the propagation of feature annotation.</text>
</comment>
<dbReference type="GO" id="GO:0070095">
    <property type="term" value="F:fructose-6-phosphate binding"/>
    <property type="evidence" value="ECO:0007669"/>
    <property type="project" value="TreeGrafter"/>
</dbReference>
<keyword evidence="8 15" id="KW-0479">Metal-binding</keyword>
<dbReference type="NCBIfam" id="NF002872">
    <property type="entry name" value="PRK03202.1"/>
    <property type="match status" value="1"/>
</dbReference>
<dbReference type="HAMAP" id="MF_00339">
    <property type="entry name" value="Phosphofructokinase_I_B1"/>
    <property type="match status" value="1"/>
</dbReference>
<evidence type="ECO:0000259" key="16">
    <source>
        <dbReference type="Pfam" id="PF00365"/>
    </source>
</evidence>
<dbReference type="Gene3D" id="3.40.50.450">
    <property type="match status" value="1"/>
</dbReference>
<feature type="binding site" description="in other chain" evidence="15">
    <location>
        <position position="160"/>
    </location>
    <ligand>
        <name>ADP</name>
        <dbReference type="ChEBI" id="CHEBI:456216"/>
        <note>allosteric activator; ligand shared between dimeric partners</note>
    </ligand>
</feature>
<evidence type="ECO:0000256" key="7">
    <source>
        <dbReference type="ARBA" id="ARBA00022679"/>
    </source>
</evidence>
<feature type="binding site" evidence="15">
    <location>
        <begin position="78"/>
        <end position="79"/>
    </location>
    <ligand>
        <name>ATP</name>
        <dbReference type="ChEBI" id="CHEBI:30616"/>
    </ligand>
</feature>
<comment type="activity regulation">
    <text evidence="15">Allosterically activated by ADP and other diphosphonucleosides, and allosterically inhibited by phosphoenolpyruvate.</text>
</comment>
<feature type="binding site" evidence="15">
    <location>
        <position position="17"/>
    </location>
    <ligand>
        <name>ATP</name>
        <dbReference type="ChEBI" id="CHEBI:30616"/>
    </ligand>
</feature>
<feature type="binding site" description="in other chain" evidence="15">
    <location>
        <begin position="219"/>
        <end position="221"/>
    </location>
    <ligand>
        <name>ADP</name>
        <dbReference type="ChEBI" id="CHEBI:456216"/>
        <note>allosteric activator; ligand shared between dimeric partners</note>
    </ligand>
</feature>
<dbReference type="InterPro" id="IPR022953">
    <property type="entry name" value="ATP_PFK"/>
</dbReference>
<dbReference type="AlphaFoldDB" id="A0A1D8JEW3"/>
<feature type="active site" description="Proton acceptor" evidence="15">
    <location>
        <position position="133"/>
    </location>
</feature>
<keyword evidence="10 15" id="KW-0418">Kinase</keyword>